<accession>A0A5J4NB54</accession>
<protein>
    <submittedName>
        <fullName evidence="1">Uncharacterized protein</fullName>
    </submittedName>
</protein>
<dbReference type="AlphaFoldDB" id="A0A5J4NB54"/>
<sequence length="99" mass="11328">MRAKYQMGVMLYDELLDIDELRKHQSPKAEACKLFEDIIQLPIGPAEPDGQRDLVYSAAYNLGRAYYQGFGHYPSTEKAIKYVVDSTFVKLKQKSVSSY</sequence>
<evidence type="ECO:0000313" key="2">
    <source>
        <dbReference type="Proteomes" id="UP000324629"/>
    </source>
</evidence>
<name>A0A5J4NB54_9TREM</name>
<gene>
    <name evidence="1" type="ORF">DEA37_0010348</name>
</gene>
<evidence type="ECO:0000313" key="1">
    <source>
        <dbReference type="EMBL" id="KAA3672814.1"/>
    </source>
</evidence>
<reference evidence="1 2" key="1">
    <citation type="journal article" date="2019" name="Gigascience">
        <title>Whole-genome sequence of the oriental lung fluke Paragonimus westermani.</title>
        <authorList>
            <person name="Oey H."/>
            <person name="Zakrzewski M."/>
            <person name="Narain K."/>
            <person name="Devi K.R."/>
            <person name="Agatsuma T."/>
            <person name="Nawaratna S."/>
            <person name="Gobert G.N."/>
            <person name="Jones M.K."/>
            <person name="Ragan M.A."/>
            <person name="McManus D.P."/>
            <person name="Krause L."/>
        </authorList>
    </citation>
    <scope>NUCLEOTIDE SEQUENCE [LARGE SCALE GENOMIC DNA]</scope>
    <source>
        <strain evidence="1 2">IND2009</strain>
    </source>
</reference>
<keyword evidence="2" id="KW-1185">Reference proteome</keyword>
<dbReference type="SUPFAM" id="SSF81901">
    <property type="entry name" value="HCP-like"/>
    <property type="match status" value="1"/>
</dbReference>
<proteinExistence type="predicted"/>
<organism evidence="1 2">
    <name type="scientific">Paragonimus westermani</name>
    <dbReference type="NCBI Taxonomy" id="34504"/>
    <lineage>
        <taxon>Eukaryota</taxon>
        <taxon>Metazoa</taxon>
        <taxon>Spiralia</taxon>
        <taxon>Lophotrochozoa</taxon>
        <taxon>Platyhelminthes</taxon>
        <taxon>Trematoda</taxon>
        <taxon>Digenea</taxon>
        <taxon>Plagiorchiida</taxon>
        <taxon>Troglotremata</taxon>
        <taxon>Troglotrematidae</taxon>
        <taxon>Paragonimus</taxon>
    </lineage>
</organism>
<dbReference type="Proteomes" id="UP000324629">
    <property type="component" value="Unassembled WGS sequence"/>
</dbReference>
<dbReference type="EMBL" id="QNGE01004524">
    <property type="protein sequence ID" value="KAA3672814.1"/>
    <property type="molecule type" value="Genomic_DNA"/>
</dbReference>
<comment type="caution">
    <text evidence="1">The sequence shown here is derived from an EMBL/GenBank/DDBJ whole genome shotgun (WGS) entry which is preliminary data.</text>
</comment>